<evidence type="ECO:0000256" key="1">
    <source>
        <dbReference type="ARBA" id="ARBA00010761"/>
    </source>
</evidence>
<dbReference type="FunFam" id="3.30.300.20:FF:000001">
    <property type="entry name" value="30S ribosomal protein S3"/>
    <property type="match status" value="1"/>
</dbReference>
<keyword evidence="14" id="KW-1185">Reference proteome</keyword>
<dbReference type="EMBL" id="JAHOEF010000019">
    <property type="protein sequence ID" value="MBV3382473.1"/>
    <property type="molecule type" value="Genomic_DNA"/>
</dbReference>
<evidence type="ECO:0000256" key="5">
    <source>
        <dbReference type="ARBA" id="ARBA00023274"/>
    </source>
</evidence>
<protein>
    <recommendedName>
        <fullName evidence="7 8">Small ribosomal subunit protein uS3</fullName>
    </recommendedName>
</protein>
<comment type="similarity">
    <text evidence="1 8 9">Belongs to the universal ribosomal protein uS3 family.</text>
</comment>
<evidence type="ECO:0000256" key="8">
    <source>
        <dbReference type="HAMAP-Rule" id="MF_01309"/>
    </source>
</evidence>
<dbReference type="Pfam" id="PF07650">
    <property type="entry name" value="KH_2"/>
    <property type="match status" value="1"/>
</dbReference>
<dbReference type="PANTHER" id="PTHR11760">
    <property type="entry name" value="30S/40S RIBOSOMAL PROTEIN S3"/>
    <property type="match status" value="1"/>
</dbReference>
<dbReference type="Pfam" id="PF00189">
    <property type="entry name" value="Ribosomal_S3_C"/>
    <property type="match status" value="1"/>
</dbReference>
<dbReference type="GO" id="GO:0022627">
    <property type="term" value="C:cytosolic small ribosomal subunit"/>
    <property type="evidence" value="ECO:0007669"/>
    <property type="project" value="TreeGrafter"/>
</dbReference>
<dbReference type="AlphaFoldDB" id="A0AAW4MQR2"/>
<comment type="function">
    <text evidence="6 8">Binds the lower part of the 30S subunit head. Binds mRNA in the 70S ribosome, positioning it for translation.</text>
</comment>
<dbReference type="InterPro" id="IPR018280">
    <property type="entry name" value="Ribosomal_uS3_CS"/>
</dbReference>
<dbReference type="NCBIfam" id="TIGR01009">
    <property type="entry name" value="rpsC_bact"/>
    <property type="match status" value="1"/>
</dbReference>
<reference evidence="11 14" key="1">
    <citation type="submission" date="2021-06" db="EMBL/GenBank/DDBJ databases">
        <title>Collection of gut derived symbiotic bacterial strains cultured from healthy donors.</title>
        <authorList>
            <person name="Lin H."/>
            <person name="Littmann E."/>
            <person name="Pamer E.G."/>
        </authorList>
    </citation>
    <scope>NUCLEOTIDE SEQUENCE</scope>
    <source>
        <strain evidence="12 14">MSK.21.70</strain>
        <strain evidence="11">MSK.21.82</strain>
    </source>
</reference>
<dbReference type="GO" id="GO:0019843">
    <property type="term" value="F:rRNA binding"/>
    <property type="evidence" value="ECO:0007669"/>
    <property type="project" value="UniProtKB-UniRule"/>
</dbReference>
<dbReference type="GO" id="GO:0003729">
    <property type="term" value="F:mRNA binding"/>
    <property type="evidence" value="ECO:0007669"/>
    <property type="project" value="UniProtKB-UniRule"/>
</dbReference>
<dbReference type="CDD" id="cd02412">
    <property type="entry name" value="KH-II_30S_S3"/>
    <property type="match status" value="1"/>
</dbReference>
<organism evidence="11 13">
    <name type="scientific">Catenibacterium mitsuokai</name>
    <dbReference type="NCBI Taxonomy" id="100886"/>
    <lineage>
        <taxon>Bacteria</taxon>
        <taxon>Bacillati</taxon>
        <taxon>Bacillota</taxon>
        <taxon>Erysipelotrichia</taxon>
        <taxon>Erysipelotrichales</taxon>
        <taxon>Coprobacillaceae</taxon>
        <taxon>Catenibacterium</taxon>
    </lineage>
</organism>
<dbReference type="InterPro" id="IPR015946">
    <property type="entry name" value="KH_dom-like_a/b"/>
</dbReference>
<dbReference type="GO" id="GO:0006412">
    <property type="term" value="P:translation"/>
    <property type="evidence" value="ECO:0007669"/>
    <property type="project" value="UniProtKB-UniRule"/>
</dbReference>
<dbReference type="GO" id="GO:0003735">
    <property type="term" value="F:structural constituent of ribosome"/>
    <property type="evidence" value="ECO:0007669"/>
    <property type="project" value="InterPro"/>
</dbReference>
<dbReference type="HAMAP" id="MF_01309_B">
    <property type="entry name" value="Ribosomal_uS3_B"/>
    <property type="match status" value="1"/>
</dbReference>
<accession>A0AAW4MQR2</accession>
<dbReference type="InterPro" id="IPR057258">
    <property type="entry name" value="Ribosomal_uS3"/>
</dbReference>
<dbReference type="InterPro" id="IPR036419">
    <property type="entry name" value="Ribosomal_S3_C_sf"/>
</dbReference>
<comment type="caution">
    <text evidence="11">The sequence shown here is derived from an EMBL/GenBank/DDBJ whole genome shotgun (WGS) entry which is preliminary data.</text>
</comment>
<dbReference type="InterPro" id="IPR001351">
    <property type="entry name" value="Ribosomal_uS3_C"/>
</dbReference>
<evidence type="ECO:0000313" key="12">
    <source>
        <dbReference type="EMBL" id="MBV3392533.1"/>
    </source>
</evidence>
<sequence length="217" mass="24067">MGQKVSPVGFRVGVNRDWSSRWYADKKDFANYLLEDVKIREFLMAKLKKAYVAKIDIERSKKRVNIFVHTSRPGVVIGKDGEAIDALRKELMGLISDKKVFINVVEIKNADTNAQLVADRIAEQLENRASFRTVQKRAIQNAMRNGAKGIKTSVSGRLGGADIARSEGYSEGVVPLHTIRADIDYATAEAATTYGKLGVKVWICKGEILPAKKKGDK</sequence>
<dbReference type="InterPro" id="IPR004087">
    <property type="entry name" value="KH_dom"/>
</dbReference>
<dbReference type="Proteomes" id="UP001196408">
    <property type="component" value="Unassembled WGS sequence"/>
</dbReference>
<dbReference type="SUPFAM" id="SSF54814">
    <property type="entry name" value="Prokaryotic type KH domain (KH-domain type II)"/>
    <property type="match status" value="1"/>
</dbReference>
<evidence type="ECO:0000256" key="2">
    <source>
        <dbReference type="ARBA" id="ARBA00022730"/>
    </source>
</evidence>
<name>A0AAW4MQR2_9FIRM</name>
<gene>
    <name evidence="8 11" type="primary">rpsC</name>
    <name evidence="11" type="ORF">KSV97_04330</name>
    <name evidence="12" type="ORF">KSW06_04520</name>
</gene>
<dbReference type="SMART" id="SM00322">
    <property type="entry name" value="KH"/>
    <property type="match status" value="1"/>
</dbReference>
<evidence type="ECO:0000256" key="9">
    <source>
        <dbReference type="RuleBase" id="RU003624"/>
    </source>
</evidence>
<dbReference type="Gene3D" id="3.30.300.20">
    <property type="match status" value="1"/>
</dbReference>
<comment type="subunit">
    <text evidence="8">Part of the 30S ribosomal subunit. Forms a tight complex with proteins S10 and S14.</text>
</comment>
<dbReference type="PANTHER" id="PTHR11760:SF19">
    <property type="entry name" value="SMALL RIBOSOMAL SUBUNIT PROTEIN US3C"/>
    <property type="match status" value="1"/>
</dbReference>
<evidence type="ECO:0000256" key="6">
    <source>
        <dbReference type="ARBA" id="ARBA00024998"/>
    </source>
</evidence>
<evidence type="ECO:0000256" key="3">
    <source>
        <dbReference type="ARBA" id="ARBA00022884"/>
    </source>
</evidence>
<evidence type="ECO:0000313" key="13">
    <source>
        <dbReference type="Proteomes" id="UP001196408"/>
    </source>
</evidence>
<dbReference type="RefSeq" id="WP_022425051.1">
    <property type="nucleotide sequence ID" value="NZ_CABIWU010000049.1"/>
</dbReference>
<evidence type="ECO:0000313" key="14">
    <source>
        <dbReference type="Proteomes" id="UP001197492"/>
    </source>
</evidence>
<dbReference type="PROSITE" id="PS00548">
    <property type="entry name" value="RIBOSOMAL_S3"/>
    <property type="match status" value="1"/>
</dbReference>
<keyword evidence="4 8" id="KW-0689">Ribosomal protein</keyword>
<feature type="domain" description="KH type-2" evidence="10">
    <location>
        <begin position="39"/>
        <end position="108"/>
    </location>
</feature>
<dbReference type="SUPFAM" id="SSF54821">
    <property type="entry name" value="Ribosomal protein S3 C-terminal domain"/>
    <property type="match status" value="1"/>
</dbReference>
<keyword evidence="5 8" id="KW-0687">Ribonucleoprotein</keyword>
<dbReference type="EMBL" id="JAHOEL010000020">
    <property type="protein sequence ID" value="MBV3392533.1"/>
    <property type="molecule type" value="Genomic_DNA"/>
</dbReference>
<dbReference type="InterPro" id="IPR004044">
    <property type="entry name" value="KH_dom_type_2"/>
</dbReference>
<dbReference type="Proteomes" id="UP001197492">
    <property type="component" value="Unassembled WGS sequence"/>
</dbReference>
<evidence type="ECO:0000259" key="10">
    <source>
        <dbReference type="PROSITE" id="PS50823"/>
    </source>
</evidence>
<proteinExistence type="inferred from homology"/>
<keyword evidence="2 8" id="KW-0699">rRNA-binding</keyword>
<keyword evidence="3 8" id="KW-0694">RNA-binding</keyword>
<evidence type="ECO:0000256" key="7">
    <source>
        <dbReference type="ARBA" id="ARBA00035257"/>
    </source>
</evidence>
<dbReference type="Gene3D" id="3.30.1140.32">
    <property type="entry name" value="Ribosomal protein S3, C-terminal domain"/>
    <property type="match status" value="1"/>
</dbReference>
<dbReference type="InterPro" id="IPR009019">
    <property type="entry name" value="KH_sf_prok-type"/>
</dbReference>
<dbReference type="InterPro" id="IPR005704">
    <property type="entry name" value="Ribosomal_uS3_bac-typ"/>
</dbReference>
<dbReference type="PROSITE" id="PS50823">
    <property type="entry name" value="KH_TYPE_2"/>
    <property type="match status" value="1"/>
</dbReference>
<evidence type="ECO:0000256" key="4">
    <source>
        <dbReference type="ARBA" id="ARBA00022980"/>
    </source>
</evidence>
<evidence type="ECO:0000313" key="11">
    <source>
        <dbReference type="EMBL" id="MBV3382473.1"/>
    </source>
</evidence>